<dbReference type="Pfam" id="PF13612">
    <property type="entry name" value="DDE_Tnp_1_3"/>
    <property type="match status" value="1"/>
</dbReference>
<name>A0A1G2DHW7_9BACT</name>
<proteinExistence type="predicted"/>
<evidence type="ECO:0000259" key="1">
    <source>
        <dbReference type="Pfam" id="PF13612"/>
    </source>
</evidence>
<dbReference type="Proteomes" id="UP000178099">
    <property type="component" value="Unassembled WGS sequence"/>
</dbReference>
<dbReference type="AlphaFoldDB" id="A0A1G2DHW7"/>
<protein>
    <recommendedName>
        <fullName evidence="1">Transposase DDE domain-containing protein</fullName>
    </recommendedName>
</protein>
<gene>
    <name evidence="2" type="ORF">A3D67_00670</name>
</gene>
<dbReference type="EMBL" id="MHLN01000005">
    <property type="protein sequence ID" value="OGZ12408.1"/>
    <property type="molecule type" value="Genomic_DNA"/>
</dbReference>
<accession>A0A1G2DHW7</accession>
<comment type="caution">
    <text evidence="2">The sequence shown here is derived from an EMBL/GenBank/DDBJ whole genome shotgun (WGS) entry which is preliminary data.</text>
</comment>
<dbReference type="InterPro" id="IPR025668">
    <property type="entry name" value="Tnp_DDE_dom"/>
</dbReference>
<sequence length="265" mass="30661">MNVLTVFKNIQGKISNLYHQLNLKLLEQATGRPRSLSIIDALSLALYWKTQDVTTKKALWKDFSPACTYKTFVITLNRFALVALLILQYLMRVNQKLAHIIKHTDSTDIPVCLNKNAKRHKTMRWLARWGHSGKGFYYGLKLHITADLEGRLLSFLLTSGNRSDRSQFLKLNRELAGIFVADAGYVSKKLSDEFNRDDRILFAKPMKSMKKLITLWQYHLYNTRMRIETNFRSLKLFRGLLTSLPRSIDGYIGNYVYSLLAHVLA</sequence>
<reference evidence="2 3" key="1">
    <citation type="journal article" date="2016" name="Nat. Commun.">
        <title>Thousands of microbial genomes shed light on interconnected biogeochemical processes in an aquifer system.</title>
        <authorList>
            <person name="Anantharaman K."/>
            <person name="Brown C.T."/>
            <person name="Hug L.A."/>
            <person name="Sharon I."/>
            <person name="Castelle C.J."/>
            <person name="Probst A.J."/>
            <person name="Thomas B.C."/>
            <person name="Singh A."/>
            <person name="Wilkins M.J."/>
            <person name="Karaoz U."/>
            <person name="Brodie E.L."/>
            <person name="Williams K.H."/>
            <person name="Hubbard S.S."/>
            <person name="Banfield J.F."/>
        </authorList>
    </citation>
    <scope>NUCLEOTIDE SEQUENCE [LARGE SCALE GENOMIC DNA]</scope>
</reference>
<evidence type="ECO:0000313" key="2">
    <source>
        <dbReference type="EMBL" id="OGZ12408.1"/>
    </source>
</evidence>
<organism evidence="2 3">
    <name type="scientific">Candidatus Lloydbacteria bacterium RIFCSPHIGHO2_02_FULL_51_22</name>
    <dbReference type="NCBI Taxonomy" id="1798663"/>
    <lineage>
        <taxon>Bacteria</taxon>
        <taxon>Candidatus Lloydiibacteriota</taxon>
    </lineage>
</organism>
<evidence type="ECO:0000313" key="3">
    <source>
        <dbReference type="Proteomes" id="UP000178099"/>
    </source>
</evidence>
<feature type="domain" description="Transposase DDE" evidence="1">
    <location>
        <begin position="101"/>
        <end position="236"/>
    </location>
</feature>